<evidence type="ECO:0000256" key="1">
    <source>
        <dbReference type="SAM" id="Phobius"/>
    </source>
</evidence>
<keyword evidence="1" id="KW-1133">Transmembrane helix</keyword>
<keyword evidence="1" id="KW-0812">Transmembrane</keyword>
<reference evidence="2" key="2">
    <citation type="journal article" date="2015" name="Fish Shellfish Immunol.">
        <title>Early steps in the European eel (Anguilla anguilla)-Vibrio vulnificus interaction in the gills: Role of the RtxA13 toxin.</title>
        <authorList>
            <person name="Callol A."/>
            <person name="Pajuelo D."/>
            <person name="Ebbesson L."/>
            <person name="Teles M."/>
            <person name="MacKenzie S."/>
            <person name="Amaro C."/>
        </authorList>
    </citation>
    <scope>NUCLEOTIDE SEQUENCE</scope>
</reference>
<organism evidence="2">
    <name type="scientific">Anguilla anguilla</name>
    <name type="common">European freshwater eel</name>
    <name type="synonym">Muraena anguilla</name>
    <dbReference type="NCBI Taxonomy" id="7936"/>
    <lineage>
        <taxon>Eukaryota</taxon>
        <taxon>Metazoa</taxon>
        <taxon>Chordata</taxon>
        <taxon>Craniata</taxon>
        <taxon>Vertebrata</taxon>
        <taxon>Euteleostomi</taxon>
        <taxon>Actinopterygii</taxon>
        <taxon>Neopterygii</taxon>
        <taxon>Teleostei</taxon>
        <taxon>Anguilliformes</taxon>
        <taxon>Anguillidae</taxon>
        <taxon>Anguilla</taxon>
    </lineage>
</organism>
<keyword evidence="1" id="KW-0472">Membrane</keyword>
<protein>
    <submittedName>
        <fullName evidence="2">Uncharacterized protein</fullName>
    </submittedName>
</protein>
<reference evidence="2" key="1">
    <citation type="submission" date="2014-11" db="EMBL/GenBank/DDBJ databases">
        <authorList>
            <person name="Amaro Gonzalez C."/>
        </authorList>
    </citation>
    <scope>NUCLEOTIDE SEQUENCE</scope>
</reference>
<dbReference type="AlphaFoldDB" id="A0A0E9RXU9"/>
<feature type="transmembrane region" description="Helical" evidence="1">
    <location>
        <begin position="12"/>
        <end position="32"/>
    </location>
</feature>
<dbReference type="EMBL" id="GBXM01074543">
    <property type="protein sequence ID" value="JAH34034.1"/>
    <property type="molecule type" value="Transcribed_RNA"/>
</dbReference>
<accession>A0A0E9RXU9</accession>
<sequence length="41" mass="4758">MRMTDELVLCRFTMYSSISLGFFCLMEIKLPVGRHQTSVSE</sequence>
<name>A0A0E9RXU9_ANGAN</name>
<proteinExistence type="predicted"/>
<evidence type="ECO:0000313" key="2">
    <source>
        <dbReference type="EMBL" id="JAH34034.1"/>
    </source>
</evidence>